<dbReference type="KEGG" id="moi:MOVS_03280"/>
<dbReference type="Proteomes" id="UP000076765">
    <property type="component" value="Chromosome"/>
</dbReference>
<dbReference type="PANTHER" id="PTHR34406">
    <property type="entry name" value="PROTEIN YCEI"/>
    <property type="match status" value="1"/>
</dbReference>
<sequence>MKLSHVFGAALLGLTATAHAATYEIDAAHTNARFAIDHFNTSTNVGGFFGLTGSMEFDKEARKGKIDITIPIDSLQTGSEAFTDHLKSADLFNAEAHPNMRFESTKFNHVGKGKVRKLSSVDGNLTLLGQTHPVRLKADKFNCYDSPMAKAEVCGGDFSTTIDRTKWGMDYLVAMGMAKKVRIDIQVEAVKQ</sequence>
<reference evidence="4 6" key="2">
    <citation type="submission" date="2018-06" db="EMBL/GenBank/DDBJ databases">
        <authorList>
            <consortium name="Pathogen Informatics"/>
            <person name="Doyle S."/>
        </authorList>
    </citation>
    <scope>NUCLEOTIDE SEQUENCE [LARGE SCALE GENOMIC DNA]</scope>
    <source>
        <strain evidence="4 6">NCTC11227</strain>
    </source>
</reference>
<evidence type="ECO:0000313" key="5">
    <source>
        <dbReference type="Proteomes" id="UP000076765"/>
    </source>
</evidence>
<feature type="domain" description="Lipid/polyisoprenoid-binding YceI-like" evidence="2">
    <location>
        <begin position="22"/>
        <end position="190"/>
    </location>
</feature>
<evidence type="ECO:0000259" key="2">
    <source>
        <dbReference type="SMART" id="SM00867"/>
    </source>
</evidence>
<dbReference type="EMBL" id="UGPW01000001">
    <property type="protein sequence ID" value="STY86698.1"/>
    <property type="molecule type" value="Genomic_DNA"/>
</dbReference>
<dbReference type="AlphaFoldDB" id="A0A378PJU9"/>
<evidence type="ECO:0000313" key="6">
    <source>
        <dbReference type="Proteomes" id="UP000255102"/>
    </source>
</evidence>
<organism evidence="4 6">
    <name type="scientific">Moraxella ovis</name>
    <dbReference type="NCBI Taxonomy" id="29433"/>
    <lineage>
        <taxon>Bacteria</taxon>
        <taxon>Pseudomonadati</taxon>
        <taxon>Pseudomonadota</taxon>
        <taxon>Gammaproteobacteria</taxon>
        <taxon>Moraxellales</taxon>
        <taxon>Moraxellaceae</taxon>
        <taxon>Moraxella</taxon>
    </lineage>
</organism>
<name>A0A378PJU9_9GAMM</name>
<dbReference type="RefSeq" id="WP_063513750.1">
    <property type="nucleotide sequence ID" value="NZ_CP011158.1"/>
</dbReference>
<dbReference type="Pfam" id="PF04264">
    <property type="entry name" value="YceI"/>
    <property type="match status" value="1"/>
</dbReference>
<dbReference type="SUPFAM" id="SSF101874">
    <property type="entry name" value="YceI-like"/>
    <property type="match status" value="1"/>
</dbReference>
<gene>
    <name evidence="4" type="primary">yceI</name>
    <name evidence="3" type="ORF">MOVS_03280</name>
    <name evidence="4" type="ORF">NCTC11227_00688</name>
</gene>
<proteinExistence type="predicted"/>
<dbReference type="InterPro" id="IPR036761">
    <property type="entry name" value="TTHA0802/YceI-like_sf"/>
</dbReference>
<evidence type="ECO:0000256" key="1">
    <source>
        <dbReference type="SAM" id="SignalP"/>
    </source>
</evidence>
<dbReference type="Gene3D" id="2.40.128.110">
    <property type="entry name" value="Lipid/polyisoprenoid-binding, YceI-like"/>
    <property type="match status" value="1"/>
</dbReference>
<evidence type="ECO:0000313" key="3">
    <source>
        <dbReference type="EMBL" id="ANB91168.1"/>
    </source>
</evidence>
<evidence type="ECO:0000313" key="4">
    <source>
        <dbReference type="EMBL" id="STY86698.1"/>
    </source>
</evidence>
<dbReference type="SMART" id="SM00867">
    <property type="entry name" value="YceI"/>
    <property type="match status" value="1"/>
</dbReference>
<dbReference type="EMBL" id="CP011158">
    <property type="protein sequence ID" value="ANB91168.1"/>
    <property type="molecule type" value="Genomic_DNA"/>
</dbReference>
<keyword evidence="5" id="KW-1185">Reference proteome</keyword>
<reference evidence="3 5" key="1">
    <citation type="submission" date="2015-04" db="EMBL/GenBank/DDBJ databases">
        <authorList>
            <person name="Calcutt M.J."/>
            <person name="Foecking M.F."/>
        </authorList>
    </citation>
    <scope>NUCLEOTIDE SEQUENCE [LARGE SCALE GENOMIC DNA]</scope>
    <source>
        <strain evidence="3 5">199/55</strain>
    </source>
</reference>
<dbReference type="PANTHER" id="PTHR34406:SF2">
    <property type="entry name" value="PERIPLASMIC PROTEIN"/>
    <property type="match status" value="1"/>
</dbReference>
<feature type="chain" id="PRO_5017062192" evidence="1">
    <location>
        <begin position="21"/>
        <end position="192"/>
    </location>
</feature>
<dbReference type="InterPro" id="IPR007372">
    <property type="entry name" value="Lipid/polyisoprenoid-bd_YceI"/>
</dbReference>
<dbReference type="Proteomes" id="UP000255102">
    <property type="component" value="Unassembled WGS sequence"/>
</dbReference>
<protein>
    <submittedName>
        <fullName evidence="4">Uncharacterized conserved protein</fullName>
    </submittedName>
</protein>
<feature type="signal peptide" evidence="1">
    <location>
        <begin position="1"/>
        <end position="20"/>
    </location>
</feature>
<keyword evidence="1" id="KW-0732">Signal</keyword>
<accession>A0A378PJU9</accession>